<name>A0ABD5Z3I7_9EURY</name>
<dbReference type="Proteomes" id="UP001596447">
    <property type="component" value="Unassembled WGS sequence"/>
</dbReference>
<dbReference type="RefSeq" id="WP_279529618.1">
    <property type="nucleotide sequence ID" value="NZ_CP122312.1"/>
</dbReference>
<dbReference type="InterPro" id="IPR029032">
    <property type="entry name" value="AhpD-like"/>
</dbReference>
<evidence type="ECO:0000313" key="2">
    <source>
        <dbReference type="Proteomes" id="UP001596447"/>
    </source>
</evidence>
<proteinExistence type="predicted"/>
<evidence type="ECO:0000313" key="1">
    <source>
        <dbReference type="EMBL" id="MFC7199691.1"/>
    </source>
</evidence>
<comment type="caution">
    <text evidence="1">The sequence shown here is derived from an EMBL/GenBank/DDBJ whole genome shotgun (WGS) entry which is preliminary data.</text>
</comment>
<protein>
    <submittedName>
        <fullName evidence="1">Carboxymuconolactone decarboxylase family protein</fullName>
    </submittedName>
</protein>
<dbReference type="SUPFAM" id="SSF69118">
    <property type="entry name" value="AhpD-like"/>
    <property type="match status" value="1"/>
</dbReference>
<keyword evidence="2" id="KW-1185">Reference proteome</keyword>
<sequence>MPTRIEPLSPDDAEDETVAGLLQEAQNGWYRDTAFFGAMAYAPELFERIHALFDTFPVAEDIDLELLELMRLRIAAVHECAYCATVRTVAVEDTIAAKEDAVMSTDIDEQALTTREAAAVRLADALANDPHRLSDAEFTAIRETFTIDEFVELLLFASIEVGLDRFCIALRLDTTAESTYPSGLEYPYDREG</sequence>
<dbReference type="Gene3D" id="1.20.1290.10">
    <property type="entry name" value="AhpD-like"/>
    <property type="match status" value="1"/>
</dbReference>
<dbReference type="AlphaFoldDB" id="A0ABD5Z3I7"/>
<dbReference type="PANTHER" id="PTHR34846:SF10">
    <property type="entry name" value="CYTOPLASMIC PROTEIN"/>
    <property type="match status" value="1"/>
</dbReference>
<organism evidence="1 2">
    <name type="scientific">Halospeciosus flavus</name>
    <dbReference type="NCBI Taxonomy" id="3032283"/>
    <lineage>
        <taxon>Archaea</taxon>
        <taxon>Methanobacteriati</taxon>
        <taxon>Methanobacteriota</taxon>
        <taxon>Stenosarchaea group</taxon>
        <taxon>Halobacteria</taxon>
        <taxon>Halobacteriales</taxon>
        <taxon>Halobacteriaceae</taxon>
        <taxon>Halospeciosus</taxon>
    </lineage>
</organism>
<reference evidence="1 2" key="1">
    <citation type="journal article" date="2019" name="Int. J. Syst. Evol. Microbiol.">
        <title>The Global Catalogue of Microorganisms (GCM) 10K type strain sequencing project: providing services to taxonomists for standard genome sequencing and annotation.</title>
        <authorList>
            <consortium name="The Broad Institute Genomics Platform"/>
            <consortium name="The Broad Institute Genome Sequencing Center for Infectious Disease"/>
            <person name="Wu L."/>
            <person name="Ma J."/>
        </authorList>
    </citation>
    <scope>NUCLEOTIDE SEQUENCE [LARGE SCALE GENOMIC DNA]</scope>
    <source>
        <strain evidence="1 2">XZGYJ-43</strain>
    </source>
</reference>
<dbReference type="EMBL" id="JBHTAR010000011">
    <property type="protein sequence ID" value="MFC7199691.1"/>
    <property type="molecule type" value="Genomic_DNA"/>
</dbReference>
<accession>A0ABD5Z3I7</accession>
<dbReference type="PANTHER" id="PTHR34846">
    <property type="entry name" value="4-CARBOXYMUCONOLACTONE DECARBOXYLASE FAMILY PROTEIN (AFU_ORTHOLOGUE AFUA_6G11590)"/>
    <property type="match status" value="1"/>
</dbReference>
<gene>
    <name evidence="1" type="ORF">ACFQJ9_09750</name>
</gene>